<protein>
    <recommendedName>
        <fullName evidence="3">FHA domain-containing protein</fullName>
    </recommendedName>
</protein>
<dbReference type="InterPro" id="IPR008984">
    <property type="entry name" value="SMAD_FHA_dom_sf"/>
</dbReference>
<evidence type="ECO:0000256" key="2">
    <source>
        <dbReference type="SAM" id="MobiDB-lite"/>
    </source>
</evidence>
<dbReference type="Gene3D" id="2.60.200.20">
    <property type="match status" value="1"/>
</dbReference>
<dbReference type="PANTHER" id="PTHR23308">
    <property type="entry name" value="NUCLEAR INHIBITOR OF PROTEIN PHOSPHATASE-1"/>
    <property type="match status" value="1"/>
</dbReference>
<sequence length="160" mass="17084">MEVSTRTWRKEAVSASYGETSKQPIAPDEPTGDIGSVLRADARDEIDTSSAVAEAAATLARGSAMLVVKRGPNVGAKFVLNEPVMNAGRHPASDIFLDDITVSRRHAEFRSENGEFRVVDLGSLNGTYLNRGPIDSAVLTNGDVLQIGNFRLVFLAAQPG</sequence>
<dbReference type="Proteomes" id="UP000025947">
    <property type="component" value="Unassembled WGS sequence"/>
</dbReference>
<dbReference type="PROSITE" id="PS50006">
    <property type="entry name" value="FHA_DOMAIN"/>
    <property type="match status" value="1"/>
</dbReference>
<gene>
    <name evidence="4" type="ORF">K875_00124</name>
</gene>
<dbReference type="HOGENOM" id="CLU_108862_1_0_11"/>
<dbReference type="InterPro" id="IPR000253">
    <property type="entry name" value="FHA_dom"/>
</dbReference>
<reference evidence="4 5" key="1">
    <citation type="submission" date="2014-04" db="EMBL/GenBank/DDBJ databases">
        <title>The Genome Sequence of Mycobacterium tuberculosis TKK-01-0051.</title>
        <authorList>
            <consortium name="The Broad Institute Genomics Platform"/>
            <consortium name="The Broad Institute Genome Sequencing Center for Infectious Disease"/>
            <person name="Earl A.M."/>
            <person name="Cohen K."/>
            <person name="Pym A."/>
            <person name="Bishai W."/>
            <person name="Maharaj K."/>
            <person name="Desjardins C."/>
            <person name="Abeel T."/>
            <person name="Young S."/>
            <person name="Zeng Q."/>
            <person name="Gargeya S."/>
            <person name="Abouelleil A."/>
            <person name="Alvarado L."/>
            <person name="Chapman S.B."/>
            <person name="Gainer-Dewar J."/>
            <person name="Goldberg J."/>
            <person name="Griggs A."/>
            <person name="Gujja S."/>
            <person name="Hansen M."/>
            <person name="Howarth C."/>
            <person name="Imamovic A."/>
            <person name="Larimer J."/>
            <person name="Murphy C."/>
            <person name="Naylor J."/>
            <person name="Pearson M."/>
            <person name="Poon T.W."/>
            <person name="Priest M."/>
            <person name="Roberts A."/>
            <person name="Saif S."/>
            <person name="Shea T."/>
            <person name="Sykes S."/>
            <person name="Wortman J."/>
            <person name="Nusbaum C."/>
            <person name="Birren B."/>
        </authorList>
    </citation>
    <scope>NUCLEOTIDE SEQUENCE [LARGE SCALE GENOMIC DNA]</scope>
    <source>
        <strain evidence="4 5">TKK-01-0051</strain>
    </source>
</reference>
<feature type="region of interest" description="Disordered" evidence="2">
    <location>
        <begin position="1"/>
        <end position="34"/>
    </location>
</feature>
<organism evidence="4 5">
    <name type="scientific">Mycobacterium [tuberculosis] TKK-01-0051</name>
    <dbReference type="NCBI Taxonomy" id="1324261"/>
    <lineage>
        <taxon>Bacteria</taxon>
        <taxon>Bacillati</taxon>
        <taxon>Actinomycetota</taxon>
        <taxon>Actinomycetes</taxon>
        <taxon>Mycobacteriales</taxon>
        <taxon>Mycobacteriaceae</taxon>
        <taxon>Mycobacterium</taxon>
        <taxon>Mycobacterium avium complex (MAC)</taxon>
    </lineage>
</organism>
<evidence type="ECO:0000259" key="3">
    <source>
        <dbReference type="PROSITE" id="PS50006"/>
    </source>
</evidence>
<accession>A0A051ULF3</accession>
<dbReference type="EMBL" id="JLXW01000001">
    <property type="protein sequence ID" value="KBZ69406.1"/>
    <property type="molecule type" value="Genomic_DNA"/>
</dbReference>
<keyword evidence="1" id="KW-0597">Phosphoprotein</keyword>
<dbReference type="AlphaFoldDB" id="A0A051ULF3"/>
<comment type="caution">
    <text evidence="4">The sequence shown here is derived from an EMBL/GenBank/DDBJ whole genome shotgun (WGS) entry which is preliminary data.</text>
</comment>
<dbReference type="Pfam" id="PF00498">
    <property type="entry name" value="FHA"/>
    <property type="match status" value="1"/>
</dbReference>
<name>A0A051ULF3_9MYCO</name>
<evidence type="ECO:0000256" key="1">
    <source>
        <dbReference type="ARBA" id="ARBA00022553"/>
    </source>
</evidence>
<dbReference type="InterPro" id="IPR050923">
    <property type="entry name" value="Cell_Proc_Reg/RNA_Proc"/>
</dbReference>
<proteinExistence type="predicted"/>
<dbReference type="SMART" id="SM00240">
    <property type="entry name" value="FHA"/>
    <property type="match status" value="1"/>
</dbReference>
<dbReference type="PATRIC" id="fig|1324261.3.peg.127"/>
<dbReference type="SUPFAM" id="SSF49879">
    <property type="entry name" value="SMAD/FHA domain"/>
    <property type="match status" value="1"/>
</dbReference>
<evidence type="ECO:0000313" key="4">
    <source>
        <dbReference type="EMBL" id="KBZ69406.1"/>
    </source>
</evidence>
<keyword evidence="5" id="KW-1185">Reference proteome</keyword>
<feature type="domain" description="FHA" evidence="3">
    <location>
        <begin position="85"/>
        <end position="134"/>
    </location>
</feature>
<evidence type="ECO:0000313" key="5">
    <source>
        <dbReference type="Proteomes" id="UP000025947"/>
    </source>
</evidence>